<gene>
    <name evidence="2" type="ORF">M011DRAFT_495676</name>
</gene>
<evidence type="ECO:0000313" key="2">
    <source>
        <dbReference type="EMBL" id="KAF2745542.1"/>
    </source>
</evidence>
<dbReference type="EMBL" id="MU006582">
    <property type="protein sequence ID" value="KAF2745542.1"/>
    <property type="molecule type" value="Genomic_DNA"/>
</dbReference>
<keyword evidence="3" id="KW-1185">Reference proteome</keyword>
<accession>A0A6A6V4I3</accession>
<dbReference type="GO" id="GO:0033615">
    <property type="term" value="P:mitochondrial proton-transporting ATP synthase complex assembly"/>
    <property type="evidence" value="ECO:0007669"/>
    <property type="project" value="TreeGrafter"/>
</dbReference>
<evidence type="ECO:0000256" key="1">
    <source>
        <dbReference type="SAM" id="MobiDB-lite"/>
    </source>
</evidence>
<dbReference type="Proteomes" id="UP000799440">
    <property type="component" value="Unassembled WGS sequence"/>
</dbReference>
<reference evidence="2" key="1">
    <citation type="journal article" date="2020" name="Stud. Mycol.">
        <title>101 Dothideomycetes genomes: a test case for predicting lifestyles and emergence of pathogens.</title>
        <authorList>
            <person name="Haridas S."/>
            <person name="Albert R."/>
            <person name="Binder M."/>
            <person name="Bloem J."/>
            <person name="Labutti K."/>
            <person name="Salamov A."/>
            <person name="Andreopoulos B."/>
            <person name="Baker S."/>
            <person name="Barry K."/>
            <person name="Bills G."/>
            <person name="Bluhm B."/>
            <person name="Cannon C."/>
            <person name="Castanera R."/>
            <person name="Culley D."/>
            <person name="Daum C."/>
            <person name="Ezra D."/>
            <person name="Gonzalez J."/>
            <person name="Henrissat B."/>
            <person name="Kuo A."/>
            <person name="Liang C."/>
            <person name="Lipzen A."/>
            <person name="Lutzoni F."/>
            <person name="Magnuson J."/>
            <person name="Mondo S."/>
            <person name="Nolan M."/>
            <person name="Ohm R."/>
            <person name="Pangilinan J."/>
            <person name="Park H.-J."/>
            <person name="Ramirez L."/>
            <person name="Alfaro M."/>
            <person name="Sun H."/>
            <person name="Tritt A."/>
            <person name="Yoshinaga Y."/>
            <person name="Zwiers L.-H."/>
            <person name="Turgeon B."/>
            <person name="Goodwin S."/>
            <person name="Spatafora J."/>
            <person name="Crous P."/>
            <person name="Grigoriev I."/>
        </authorList>
    </citation>
    <scope>NUCLEOTIDE SEQUENCE</scope>
    <source>
        <strain evidence="2">CBS 119925</strain>
    </source>
</reference>
<dbReference type="PANTHER" id="PTHR28106">
    <property type="entry name" value="MITOCHONDRIAL ATPASE COMPLEX SUBUNIT ATP10"/>
    <property type="match status" value="1"/>
</dbReference>
<dbReference type="PANTHER" id="PTHR28106:SF1">
    <property type="entry name" value="MITOCHONDRIAL ATPASE COMPLEX SUBUNIT ATP10"/>
    <property type="match status" value="1"/>
</dbReference>
<dbReference type="GO" id="GO:0005743">
    <property type="term" value="C:mitochondrial inner membrane"/>
    <property type="evidence" value="ECO:0007669"/>
    <property type="project" value="TreeGrafter"/>
</dbReference>
<dbReference type="InterPro" id="IPR007849">
    <property type="entry name" value="ATP10"/>
</dbReference>
<sequence>MMLQPRIPLTLRTAVAGGASFGLKCQRQSTFQRLSNTRQFTTAPALRRPTDAKQDPEHEAKDDEDFVPKPLGRPIGFPRPPQAGENLGTTQKKTYTGTMSERNLEKRKDIVEAWSKNYFRDFKNIRKYRGGKTFIANPKIFKREAALYFPNLHGETLVEDEADTTPVLNGKISVVNVYSSRWGEGQVQTFTSKKANPELAQVLADNKDLVQMVDVNIEENTVKVWIVYCFKWWQRRLRAKEDWNKYFVVRKGVSDRIREMIGLLNGRVGYVYLLDDRCKIRWAGSGDAEGSEADDLTKGVRKLIQEPWSKPEQTSPQMGR</sequence>
<protein>
    <recommendedName>
        <fullName evidence="4">F1F0 ATP synthase assembly protein Atp10</fullName>
    </recommendedName>
</protein>
<feature type="compositionally biased region" description="Basic and acidic residues" evidence="1">
    <location>
        <begin position="48"/>
        <end position="61"/>
    </location>
</feature>
<evidence type="ECO:0008006" key="4">
    <source>
        <dbReference type="Google" id="ProtNLM"/>
    </source>
</evidence>
<proteinExistence type="predicted"/>
<dbReference type="OrthoDB" id="17089at2759"/>
<name>A0A6A6V4I3_9PLEO</name>
<organism evidence="2 3">
    <name type="scientific">Sporormia fimetaria CBS 119925</name>
    <dbReference type="NCBI Taxonomy" id="1340428"/>
    <lineage>
        <taxon>Eukaryota</taxon>
        <taxon>Fungi</taxon>
        <taxon>Dikarya</taxon>
        <taxon>Ascomycota</taxon>
        <taxon>Pezizomycotina</taxon>
        <taxon>Dothideomycetes</taxon>
        <taxon>Pleosporomycetidae</taxon>
        <taxon>Pleosporales</taxon>
        <taxon>Sporormiaceae</taxon>
        <taxon>Sporormia</taxon>
    </lineage>
</organism>
<dbReference type="AlphaFoldDB" id="A0A6A6V4I3"/>
<evidence type="ECO:0000313" key="3">
    <source>
        <dbReference type="Proteomes" id="UP000799440"/>
    </source>
</evidence>
<dbReference type="Pfam" id="PF05176">
    <property type="entry name" value="ATP-synt_10"/>
    <property type="match status" value="1"/>
</dbReference>
<feature type="region of interest" description="Disordered" evidence="1">
    <location>
        <begin position="36"/>
        <end position="70"/>
    </location>
</feature>